<dbReference type="CDD" id="cd05471">
    <property type="entry name" value="pepsin_like"/>
    <property type="match status" value="1"/>
</dbReference>
<gene>
    <name evidence="5" type="ORF">COCMIDRAFT_28414</name>
</gene>
<dbReference type="InterPro" id="IPR001461">
    <property type="entry name" value="Aspartic_peptidase_A1"/>
</dbReference>
<dbReference type="GO" id="GO:0006508">
    <property type="term" value="P:proteolysis"/>
    <property type="evidence" value="ECO:0007669"/>
    <property type="project" value="InterPro"/>
</dbReference>
<evidence type="ECO:0000256" key="1">
    <source>
        <dbReference type="ARBA" id="ARBA00007447"/>
    </source>
</evidence>
<dbReference type="PROSITE" id="PS51767">
    <property type="entry name" value="PEPTIDASE_A1"/>
    <property type="match status" value="1"/>
</dbReference>
<dbReference type="SUPFAM" id="SSF50630">
    <property type="entry name" value="Acid proteases"/>
    <property type="match status" value="1"/>
</dbReference>
<sequence length="442" mass="48291">MSRRQICQAALVLQILIPFSSGEFFDNNADALRELDIPVARSVHTLNPLGKRDSDNSIATRSVGKHIDPTRTILDGTRYALDVTIAGKTYAVEFDTGSSSFWLPSANFTCFNITNQVQPQSACSFASVGPDHYTRGLVANTHFNLTYLSAEFVRGSVGLEDVTIAGLTVRNQHMSLADEVCLDTANNMTSGIIGNDSSLDNKTDPNHTWIPTKTWLQNAVDQGLLERPIFSVNLGNRTENAANLSVSGFVAVGGAPLDGLPFTGVWAQSKVRPTTYAPWGVKNKYTHWNVRPDGFRVNQTFIPWVPGVFVDGEEIFTITDTGTPWSYITDETAKAIAEAIQPPAYYSMYDSAYVANCNATVPEVSLRINGTDLPISKRDILLDGWLGQANDSTVLCWLGFQPSLQPKAGGTAPFLLGATFLRNVLAVHDVGNFRMLFASLKW</sequence>
<dbReference type="GO" id="GO:0000324">
    <property type="term" value="C:fungal-type vacuole"/>
    <property type="evidence" value="ECO:0007669"/>
    <property type="project" value="TreeGrafter"/>
</dbReference>
<dbReference type="GO" id="GO:0004190">
    <property type="term" value="F:aspartic-type endopeptidase activity"/>
    <property type="evidence" value="ECO:0007669"/>
    <property type="project" value="InterPro"/>
</dbReference>
<dbReference type="KEGG" id="bor:COCMIDRAFT_28414"/>
<dbReference type="RefSeq" id="XP_007690420.1">
    <property type="nucleotide sequence ID" value="XM_007692230.1"/>
</dbReference>
<feature type="active site" evidence="2">
    <location>
        <position position="320"/>
    </location>
</feature>
<dbReference type="EMBL" id="KI964041">
    <property type="protein sequence ID" value="EUC43041.1"/>
    <property type="molecule type" value="Genomic_DNA"/>
</dbReference>
<comment type="similarity">
    <text evidence="1">Belongs to the peptidase A1 family.</text>
</comment>
<name>W6ZHK6_COCMI</name>
<evidence type="ECO:0000313" key="5">
    <source>
        <dbReference type="EMBL" id="EUC43041.1"/>
    </source>
</evidence>
<feature type="signal peptide" evidence="3">
    <location>
        <begin position="1"/>
        <end position="22"/>
    </location>
</feature>
<evidence type="ECO:0000256" key="3">
    <source>
        <dbReference type="SAM" id="SignalP"/>
    </source>
</evidence>
<dbReference type="Proteomes" id="UP000054032">
    <property type="component" value="Unassembled WGS sequence"/>
</dbReference>
<dbReference type="PANTHER" id="PTHR47966:SF47">
    <property type="entry name" value="ENDOPEPTIDASE, PUTATIVE (AFU_ORTHOLOGUE AFUA_3G01220)-RELATED"/>
    <property type="match status" value="1"/>
</dbReference>
<dbReference type="PANTHER" id="PTHR47966">
    <property type="entry name" value="BETA-SITE APP-CLEAVING ENZYME, ISOFORM A-RELATED"/>
    <property type="match status" value="1"/>
</dbReference>
<dbReference type="InterPro" id="IPR033121">
    <property type="entry name" value="PEPTIDASE_A1"/>
</dbReference>
<reference evidence="5 6" key="1">
    <citation type="journal article" date="2013" name="PLoS Genet.">
        <title>Comparative genome structure, secondary metabolite, and effector coding capacity across Cochliobolus pathogens.</title>
        <authorList>
            <person name="Condon B.J."/>
            <person name="Leng Y."/>
            <person name="Wu D."/>
            <person name="Bushley K.E."/>
            <person name="Ohm R.A."/>
            <person name="Otillar R."/>
            <person name="Martin J."/>
            <person name="Schackwitz W."/>
            <person name="Grimwood J."/>
            <person name="MohdZainudin N."/>
            <person name="Xue C."/>
            <person name="Wang R."/>
            <person name="Manning V.A."/>
            <person name="Dhillon B."/>
            <person name="Tu Z.J."/>
            <person name="Steffenson B.J."/>
            <person name="Salamov A."/>
            <person name="Sun H."/>
            <person name="Lowry S."/>
            <person name="LaButti K."/>
            <person name="Han J."/>
            <person name="Copeland A."/>
            <person name="Lindquist E."/>
            <person name="Barry K."/>
            <person name="Schmutz J."/>
            <person name="Baker S.E."/>
            <person name="Ciuffetti L.M."/>
            <person name="Grigoriev I.V."/>
            <person name="Zhong S."/>
            <person name="Turgeon B.G."/>
        </authorList>
    </citation>
    <scope>NUCLEOTIDE SEQUENCE [LARGE SCALE GENOMIC DNA]</scope>
    <source>
        <strain evidence="5 6">ATCC 44560</strain>
    </source>
</reference>
<dbReference type="GeneID" id="19121304"/>
<organism evidence="5 6">
    <name type="scientific">Bipolaris oryzae ATCC 44560</name>
    <dbReference type="NCBI Taxonomy" id="930090"/>
    <lineage>
        <taxon>Eukaryota</taxon>
        <taxon>Fungi</taxon>
        <taxon>Dikarya</taxon>
        <taxon>Ascomycota</taxon>
        <taxon>Pezizomycotina</taxon>
        <taxon>Dothideomycetes</taxon>
        <taxon>Pleosporomycetidae</taxon>
        <taxon>Pleosporales</taxon>
        <taxon>Pleosporineae</taxon>
        <taxon>Pleosporaceae</taxon>
        <taxon>Bipolaris</taxon>
    </lineage>
</organism>
<feature type="domain" description="Peptidase A1" evidence="4">
    <location>
        <begin position="79"/>
        <end position="438"/>
    </location>
</feature>
<evidence type="ECO:0000256" key="2">
    <source>
        <dbReference type="PIRSR" id="PIRSR601461-1"/>
    </source>
</evidence>
<dbReference type="AlphaFoldDB" id="W6ZHK6"/>
<dbReference type="InterPro" id="IPR034164">
    <property type="entry name" value="Pepsin-like_dom"/>
</dbReference>
<dbReference type="Pfam" id="PF00026">
    <property type="entry name" value="Asp"/>
    <property type="match status" value="1"/>
</dbReference>
<proteinExistence type="inferred from homology"/>
<dbReference type="PRINTS" id="PR00792">
    <property type="entry name" value="PEPSIN"/>
</dbReference>
<dbReference type="InterPro" id="IPR021109">
    <property type="entry name" value="Peptidase_aspartic_dom_sf"/>
</dbReference>
<accession>W6ZHK6</accession>
<protein>
    <recommendedName>
        <fullName evidence="4">Peptidase A1 domain-containing protein</fullName>
    </recommendedName>
</protein>
<dbReference type="eggNOG" id="KOG1339">
    <property type="taxonomic scope" value="Eukaryota"/>
</dbReference>
<feature type="chain" id="PRO_5004886863" description="Peptidase A1 domain-containing protein" evidence="3">
    <location>
        <begin position="23"/>
        <end position="442"/>
    </location>
</feature>
<keyword evidence="6" id="KW-1185">Reference proteome</keyword>
<evidence type="ECO:0000313" key="6">
    <source>
        <dbReference type="Proteomes" id="UP000054032"/>
    </source>
</evidence>
<dbReference type="OrthoDB" id="15189at2759"/>
<feature type="active site" evidence="2">
    <location>
        <position position="95"/>
    </location>
</feature>
<dbReference type="Gene3D" id="2.40.70.10">
    <property type="entry name" value="Acid Proteases"/>
    <property type="match status" value="2"/>
</dbReference>
<keyword evidence="3" id="KW-0732">Signal</keyword>
<dbReference type="HOGENOM" id="CLU_035052_1_0_1"/>
<evidence type="ECO:0000259" key="4">
    <source>
        <dbReference type="PROSITE" id="PS51767"/>
    </source>
</evidence>